<organism evidence="3 4">
    <name type="scientific">Afipia massiliensis</name>
    <dbReference type="NCBI Taxonomy" id="211460"/>
    <lineage>
        <taxon>Bacteria</taxon>
        <taxon>Pseudomonadati</taxon>
        <taxon>Pseudomonadota</taxon>
        <taxon>Alphaproteobacteria</taxon>
        <taxon>Hyphomicrobiales</taxon>
        <taxon>Nitrobacteraceae</taxon>
        <taxon>Afipia</taxon>
    </lineage>
</organism>
<accession>A0A4U6BJ53</accession>
<dbReference type="OrthoDB" id="580775at2"/>
<reference evidence="3" key="1">
    <citation type="submission" date="2019-04" db="EMBL/GenBank/DDBJ databases">
        <title>Whole genome sequencing of cave bacteria.</title>
        <authorList>
            <person name="Gan H.M."/>
            <person name="Barton H."/>
            <person name="Savka M.A."/>
        </authorList>
    </citation>
    <scope>NUCLEOTIDE SEQUENCE [LARGE SCALE GENOMIC DNA]</scope>
    <source>
        <strain evidence="3">LC387</strain>
    </source>
</reference>
<dbReference type="SUPFAM" id="SSF56801">
    <property type="entry name" value="Acetyl-CoA synthetase-like"/>
    <property type="match status" value="1"/>
</dbReference>
<dbReference type="STRING" id="211460.YH63_17435"/>
<dbReference type="GO" id="GO:0016874">
    <property type="term" value="F:ligase activity"/>
    <property type="evidence" value="ECO:0007669"/>
    <property type="project" value="UniProtKB-KW"/>
</dbReference>
<evidence type="ECO:0000313" key="4">
    <source>
        <dbReference type="Proteomes" id="UP000034832"/>
    </source>
</evidence>
<dbReference type="PANTHER" id="PTHR43845:SF1">
    <property type="entry name" value="BLR5969 PROTEIN"/>
    <property type="match status" value="1"/>
</dbReference>
<dbReference type="Pfam" id="PF00501">
    <property type="entry name" value="AMP-binding"/>
    <property type="match status" value="1"/>
</dbReference>
<dbReference type="AlphaFoldDB" id="A0A4U6BJ53"/>
<keyword evidence="3" id="KW-0436">Ligase</keyword>
<evidence type="ECO:0000313" key="3">
    <source>
        <dbReference type="EMBL" id="TKT70190.1"/>
    </source>
</evidence>
<proteinExistence type="predicted"/>
<protein>
    <submittedName>
        <fullName evidence="3">Phenylacetate--CoA ligase family protein</fullName>
    </submittedName>
</protein>
<dbReference type="Gene3D" id="3.30.300.30">
    <property type="match status" value="1"/>
</dbReference>
<dbReference type="EMBL" id="LBIA02000001">
    <property type="protein sequence ID" value="TKT70190.1"/>
    <property type="molecule type" value="Genomic_DNA"/>
</dbReference>
<dbReference type="Pfam" id="PF14535">
    <property type="entry name" value="AMP-binding_C_2"/>
    <property type="match status" value="1"/>
</dbReference>
<gene>
    <name evidence="3" type="ORF">YH63_001435</name>
</gene>
<comment type="caution">
    <text evidence="3">The sequence shown here is derived from an EMBL/GenBank/DDBJ whole genome shotgun (WGS) entry which is preliminary data.</text>
</comment>
<evidence type="ECO:0000259" key="2">
    <source>
        <dbReference type="Pfam" id="PF14535"/>
    </source>
</evidence>
<name>A0A4U6BJ53_9BRAD</name>
<feature type="domain" description="AMP-dependent synthetase/ligase" evidence="1">
    <location>
        <begin position="30"/>
        <end position="309"/>
    </location>
</feature>
<dbReference type="Proteomes" id="UP000034832">
    <property type="component" value="Unassembled WGS sequence"/>
</dbReference>
<dbReference type="PANTHER" id="PTHR43845">
    <property type="entry name" value="BLR5969 PROTEIN"/>
    <property type="match status" value="1"/>
</dbReference>
<keyword evidence="4" id="KW-1185">Reference proteome</keyword>
<dbReference type="InterPro" id="IPR000873">
    <property type="entry name" value="AMP-dep_synth/lig_dom"/>
</dbReference>
<dbReference type="InterPro" id="IPR045851">
    <property type="entry name" value="AMP-bd_C_sf"/>
</dbReference>
<dbReference type="InterPro" id="IPR028154">
    <property type="entry name" value="AMP-dep_Lig_C"/>
</dbReference>
<evidence type="ECO:0000259" key="1">
    <source>
        <dbReference type="Pfam" id="PF00501"/>
    </source>
</evidence>
<sequence>MRYRKPLAFSHGIATTFSGVETAPAAAIRGLQEERLRRQLDYLDARSTLYRRRFREAGIDVSSIRRIDDLARIPFTTKQDLRASLAAAPPLGEHLAAPLEDVVQIQASSGTTGSPSYVGLTENDVLAWQEMTARALFACGMRPGDLVLHGFSMSKGFVGGIPIFQAIQYLGARDIPIGADGGFDRLLIACRDLRPRCIVGTPNFLLFLADMAKELTGFEARDLGVECLIVGGEPGGGIPAVRQAIEQRWNATCRELMGGTDLGCTYWAESNTEDGMYMVGPDHILVELIDPESGDVRPFKEGTTGELVYTSLGREASPVLRFRSGDHVVVTNDGKRGGRTTPAVRCFGRTDDMLIVRGVNLFPSAVQDIVASMPETNRVMRVVADFAGHTTQDNLKVIVERSEAANPASDAALKRSAEERIRNALSVKADVTVVAANFFEKPGAKKVSLTLREMPSLKGTGDHG</sequence>
<dbReference type="InterPro" id="IPR042099">
    <property type="entry name" value="ANL_N_sf"/>
</dbReference>
<dbReference type="RefSeq" id="WP_052753915.1">
    <property type="nucleotide sequence ID" value="NZ_LBIA02000001.1"/>
</dbReference>
<feature type="domain" description="AMP-dependent ligase C-terminal" evidence="2">
    <location>
        <begin position="358"/>
        <end position="445"/>
    </location>
</feature>
<dbReference type="Gene3D" id="3.40.50.12780">
    <property type="entry name" value="N-terminal domain of ligase-like"/>
    <property type="match status" value="1"/>
</dbReference>